<keyword evidence="1" id="KW-1133">Transmembrane helix</keyword>
<keyword evidence="1" id="KW-0472">Membrane</keyword>
<dbReference type="Proteomes" id="UP001312865">
    <property type="component" value="Unassembled WGS sequence"/>
</dbReference>
<proteinExistence type="predicted"/>
<dbReference type="InterPro" id="IPR025321">
    <property type="entry name" value="DUF4227"/>
</dbReference>
<dbReference type="EMBL" id="JBBAXC010000006">
    <property type="protein sequence ID" value="MEI5907115.1"/>
    <property type="molecule type" value="Genomic_DNA"/>
</dbReference>
<protein>
    <submittedName>
        <fullName evidence="2">YqzK family protein</fullName>
    </submittedName>
</protein>
<evidence type="ECO:0000256" key="1">
    <source>
        <dbReference type="SAM" id="Phobius"/>
    </source>
</evidence>
<organism evidence="2 3">
    <name type="scientific">Bacillus spongiae</name>
    <dbReference type="NCBI Taxonomy" id="2683610"/>
    <lineage>
        <taxon>Bacteria</taxon>
        <taxon>Bacillati</taxon>
        <taxon>Bacillota</taxon>
        <taxon>Bacilli</taxon>
        <taxon>Bacillales</taxon>
        <taxon>Bacillaceae</taxon>
        <taxon>Bacillus</taxon>
    </lineage>
</organism>
<dbReference type="Pfam" id="PF14004">
    <property type="entry name" value="DUF4227"/>
    <property type="match status" value="1"/>
</dbReference>
<evidence type="ECO:0000313" key="2">
    <source>
        <dbReference type="EMBL" id="MEI5907115.1"/>
    </source>
</evidence>
<dbReference type="RefSeq" id="WP_336586554.1">
    <property type="nucleotide sequence ID" value="NZ_JBBAXC010000006.1"/>
</dbReference>
<keyword evidence="3" id="KW-1185">Reference proteome</keyword>
<comment type="caution">
    <text evidence="2">The sequence shown here is derived from an EMBL/GenBank/DDBJ whole genome shotgun (WGS) entry which is preliminary data.</text>
</comment>
<keyword evidence="1" id="KW-0812">Transmembrane</keyword>
<accession>A0ABU8HCW2</accession>
<sequence>MKEMVIMLWKMLKVFILFTGSTILFYYGMMWINEEYENYHRYDQPQGAAVKVFQPIHQGQFPFLDRLILFYREGE</sequence>
<name>A0ABU8HCW2_9BACI</name>
<feature type="transmembrane region" description="Helical" evidence="1">
    <location>
        <begin position="12"/>
        <end position="32"/>
    </location>
</feature>
<reference evidence="2 3" key="1">
    <citation type="journal article" date="2018" name="J. Microbiol.">
        <title>Bacillus spongiae sp. nov., isolated from sponge of Jeju Island.</title>
        <authorList>
            <person name="Lee G.E."/>
            <person name="Im W.T."/>
            <person name="Park J.S."/>
        </authorList>
    </citation>
    <scope>NUCLEOTIDE SEQUENCE [LARGE SCALE GENOMIC DNA]</scope>
    <source>
        <strain evidence="2 3">135PIL107-10</strain>
    </source>
</reference>
<evidence type="ECO:0000313" key="3">
    <source>
        <dbReference type="Proteomes" id="UP001312865"/>
    </source>
</evidence>
<gene>
    <name evidence="2" type="ORF">WAK64_08610</name>
</gene>